<dbReference type="EMBL" id="NHYE01005648">
    <property type="protein sequence ID" value="PPQ65669.1"/>
    <property type="molecule type" value="Genomic_DNA"/>
</dbReference>
<protein>
    <submittedName>
        <fullName evidence="3">Uncharacterized protein</fullName>
    </submittedName>
</protein>
<keyword evidence="1" id="KW-1133">Transmembrane helix</keyword>
<organism evidence="3 4">
    <name type="scientific">Gymnopilus dilepis</name>
    <dbReference type="NCBI Taxonomy" id="231916"/>
    <lineage>
        <taxon>Eukaryota</taxon>
        <taxon>Fungi</taxon>
        <taxon>Dikarya</taxon>
        <taxon>Basidiomycota</taxon>
        <taxon>Agaricomycotina</taxon>
        <taxon>Agaricomycetes</taxon>
        <taxon>Agaricomycetidae</taxon>
        <taxon>Agaricales</taxon>
        <taxon>Agaricineae</taxon>
        <taxon>Hymenogastraceae</taxon>
        <taxon>Gymnopilus</taxon>
    </lineage>
</organism>
<sequence>MFRSVALAALVAYASAQSLSTQCTNALTGIATNPDAAACLAPGSLVQIIAGGANTSIVGPINTWLTNVCSAPACSNDTISAVVQNVTTGCSNELSGLGLSSDMIPSITSLIQQYYPTARQVICLKQGDTNCITQTLTNIQNIVGPLSLSNLMQITSNPTITSLPSNITCTDCVKAAYNVINSAVPSLTSDAAPAIQSECGASFTDGTTPSGIVDSASTSTNTPGASKNAAFGTAALVSHGALAGIAASGLVIVSSLLTMLA</sequence>
<dbReference type="PANTHER" id="PTHR34862">
    <property type="entry name" value="SPARK DOMAIN-CONTAINING PROTEIN"/>
    <property type="match status" value="1"/>
</dbReference>
<keyword evidence="1" id="KW-0812">Transmembrane</keyword>
<dbReference type="InParanoid" id="A0A409VHC7"/>
<name>A0A409VHC7_9AGAR</name>
<gene>
    <name evidence="3" type="ORF">CVT26_000301</name>
</gene>
<proteinExistence type="predicted"/>
<dbReference type="OrthoDB" id="2536450at2759"/>
<feature type="signal peptide" evidence="2">
    <location>
        <begin position="1"/>
        <end position="16"/>
    </location>
</feature>
<dbReference type="AlphaFoldDB" id="A0A409VHC7"/>
<keyword evidence="4" id="KW-1185">Reference proteome</keyword>
<feature type="transmembrane region" description="Helical" evidence="1">
    <location>
        <begin position="236"/>
        <end position="260"/>
    </location>
</feature>
<evidence type="ECO:0000313" key="4">
    <source>
        <dbReference type="Proteomes" id="UP000284706"/>
    </source>
</evidence>
<accession>A0A409VHC7</accession>
<dbReference type="Proteomes" id="UP000284706">
    <property type="component" value="Unassembled WGS sequence"/>
</dbReference>
<comment type="caution">
    <text evidence="3">The sequence shown here is derived from an EMBL/GenBank/DDBJ whole genome shotgun (WGS) entry which is preliminary data.</text>
</comment>
<dbReference type="PANTHER" id="PTHR34862:SF1">
    <property type="entry name" value="SPARK DOMAIN-CONTAINING PROTEIN"/>
    <property type="match status" value="1"/>
</dbReference>
<feature type="chain" id="PRO_5019311958" evidence="2">
    <location>
        <begin position="17"/>
        <end position="261"/>
    </location>
</feature>
<evidence type="ECO:0000256" key="2">
    <source>
        <dbReference type="SAM" id="SignalP"/>
    </source>
</evidence>
<reference evidence="3 4" key="1">
    <citation type="journal article" date="2018" name="Evol. Lett.">
        <title>Horizontal gene cluster transfer increased hallucinogenic mushroom diversity.</title>
        <authorList>
            <person name="Reynolds H.T."/>
            <person name="Vijayakumar V."/>
            <person name="Gluck-Thaler E."/>
            <person name="Korotkin H.B."/>
            <person name="Matheny P.B."/>
            <person name="Slot J.C."/>
        </authorList>
    </citation>
    <scope>NUCLEOTIDE SEQUENCE [LARGE SCALE GENOMIC DNA]</scope>
    <source>
        <strain evidence="3 4">SRW20</strain>
    </source>
</reference>
<keyword evidence="2" id="KW-0732">Signal</keyword>
<evidence type="ECO:0000313" key="3">
    <source>
        <dbReference type="EMBL" id="PPQ65669.1"/>
    </source>
</evidence>
<dbReference type="STRING" id="231916.A0A409VHC7"/>
<keyword evidence="1" id="KW-0472">Membrane</keyword>
<evidence type="ECO:0000256" key="1">
    <source>
        <dbReference type="SAM" id="Phobius"/>
    </source>
</evidence>